<dbReference type="Pfam" id="PF20074">
    <property type="entry name" value="DUF6470"/>
    <property type="match status" value="1"/>
</dbReference>
<accession>H5XYS7</accession>
<dbReference type="HOGENOM" id="CLU_117584_0_0_9"/>
<dbReference type="EMBL" id="CM001441">
    <property type="protein sequence ID" value="EHQ91633.1"/>
    <property type="molecule type" value="Genomic_DNA"/>
</dbReference>
<keyword evidence="2" id="KW-1185">Reference proteome</keyword>
<evidence type="ECO:0000313" key="1">
    <source>
        <dbReference type="EMBL" id="EHQ91633.1"/>
    </source>
</evidence>
<sequence length="182" mass="19881">MLRINISTQPFRADYTINNAKLNLQTTRPEVQIETTPATVEIRQPQGELTIDQTPCRYSIGLKNIADFVRDNAALGRQTALETIGRIAQEGDQLARTQSKTNAIADISASSAAGKALDITYAHIASPEIHFQANPVQFSPKEGNVDFTPRPGTVQGDYQPGSVDIRITQYPSVEISTVDVKV</sequence>
<dbReference type="AlphaFoldDB" id="H5XYS7"/>
<proteinExistence type="predicted"/>
<gene>
    <name evidence="1" type="ORF">DesyoDRAFT_4679</name>
</gene>
<name>H5XYS7_9FIRM</name>
<dbReference type="STRING" id="768710.DesyoDRAFT_4679"/>
<dbReference type="Proteomes" id="UP000005104">
    <property type="component" value="Chromosome"/>
</dbReference>
<reference evidence="1 2" key="1">
    <citation type="submission" date="2011-11" db="EMBL/GenBank/DDBJ databases">
        <title>The Noncontiguous Finished genome of Desulfosporosinus youngiae DSM 17734.</title>
        <authorList>
            <consortium name="US DOE Joint Genome Institute (JGI-PGF)"/>
            <person name="Lucas S."/>
            <person name="Han J."/>
            <person name="Lapidus A."/>
            <person name="Cheng J.-F."/>
            <person name="Goodwin L."/>
            <person name="Pitluck S."/>
            <person name="Peters L."/>
            <person name="Ovchinnikova G."/>
            <person name="Lu M."/>
            <person name="Land M.L."/>
            <person name="Hauser L."/>
            <person name="Pester M."/>
            <person name="Spring S."/>
            <person name="Ollivier B."/>
            <person name="Rattei T."/>
            <person name="Klenk H.-P."/>
            <person name="Wagner M."/>
            <person name="Loy A."/>
            <person name="Woyke T.J."/>
        </authorList>
    </citation>
    <scope>NUCLEOTIDE SEQUENCE [LARGE SCALE GENOMIC DNA]</scope>
    <source>
        <strain evidence="1 2">DSM 17734</strain>
    </source>
</reference>
<protein>
    <submittedName>
        <fullName evidence="1">Uncharacterized protein</fullName>
    </submittedName>
</protein>
<dbReference type="RefSeq" id="WP_007786633.1">
    <property type="nucleotide sequence ID" value="NZ_CM001441.1"/>
</dbReference>
<evidence type="ECO:0000313" key="2">
    <source>
        <dbReference type="Proteomes" id="UP000005104"/>
    </source>
</evidence>
<dbReference type="InterPro" id="IPR045527">
    <property type="entry name" value="DUF6470"/>
</dbReference>
<organism evidence="1 2">
    <name type="scientific">Desulfosporosinus youngiae DSM 17734</name>
    <dbReference type="NCBI Taxonomy" id="768710"/>
    <lineage>
        <taxon>Bacteria</taxon>
        <taxon>Bacillati</taxon>
        <taxon>Bacillota</taxon>
        <taxon>Clostridia</taxon>
        <taxon>Eubacteriales</taxon>
        <taxon>Desulfitobacteriaceae</taxon>
        <taxon>Desulfosporosinus</taxon>
    </lineage>
</organism>
<dbReference type="eggNOG" id="ENOG5032TRS">
    <property type="taxonomic scope" value="Bacteria"/>
</dbReference>
<dbReference type="OrthoDB" id="1680451at2"/>